<reference evidence="2 3" key="1">
    <citation type="submission" date="2018-04" db="EMBL/GenBank/DDBJ databases">
        <title>Genomic Encyclopedia of Archaeal and Bacterial Type Strains, Phase II (KMG-II): from individual species to whole genera.</title>
        <authorList>
            <person name="Goeker M."/>
        </authorList>
    </citation>
    <scope>NUCLEOTIDE SEQUENCE [LARGE SCALE GENOMIC DNA]</scope>
    <source>
        <strain evidence="2 3">DSM 5822</strain>
    </source>
</reference>
<protein>
    <recommendedName>
        <fullName evidence="4">Nitrogen fixation protein FixH</fullName>
    </recommendedName>
</protein>
<accession>A0A2T5IX21</accession>
<feature type="transmembrane region" description="Helical" evidence="1">
    <location>
        <begin position="20"/>
        <end position="44"/>
    </location>
</feature>
<evidence type="ECO:0000313" key="2">
    <source>
        <dbReference type="EMBL" id="PTQ88500.1"/>
    </source>
</evidence>
<evidence type="ECO:0000313" key="3">
    <source>
        <dbReference type="Proteomes" id="UP000244223"/>
    </source>
</evidence>
<keyword evidence="1" id="KW-0472">Membrane</keyword>
<dbReference type="EMBL" id="QAON01000011">
    <property type="protein sequence ID" value="PTQ88500.1"/>
    <property type="molecule type" value="Genomic_DNA"/>
</dbReference>
<dbReference type="Proteomes" id="UP000244223">
    <property type="component" value="Unassembled WGS sequence"/>
</dbReference>
<comment type="caution">
    <text evidence="2">The sequence shown here is derived from an EMBL/GenBank/DDBJ whole genome shotgun (WGS) entry which is preliminary data.</text>
</comment>
<evidence type="ECO:0000256" key="1">
    <source>
        <dbReference type="SAM" id="Phobius"/>
    </source>
</evidence>
<proteinExistence type="predicted"/>
<dbReference type="RefSeq" id="WP_170106967.1">
    <property type="nucleotide sequence ID" value="NZ_QAON01000011.1"/>
</dbReference>
<dbReference type="InterPro" id="IPR008620">
    <property type="entry name" value="FixH"/>
</dbReference>
<gene>
    <name evidence="2" type="ORF">C8N29_11121</name>
</gene>
<organism evidence="2 3">
    <name type="scientific">Agitococcus lubricus</name>
    <dbReference type="NCBI Taxonomy" id="1077255"/>
    <lineage>
        <taxon>Bacteria</taxon>
        <taxon>Pseudomonadati</taxon>
        <taxon>Pseudomonadota</taxon>
        <taxon>Gammaproteobacteria</taxon>
        <taxon>Moraxellales</taxon>
        <taxon>Moraxellaceae</taxon>
        <taxon>Agitococcus</taxon>
    </lineage>
</organism>
<sequence length="178" mass="19956">MSTTAPETVTTTAKPWYKNAWVWFVIAIPVISLILSFSMLFVALDVKDSEVQDDWYTKGKAINQDFARDDYATALSINGVLTMSPQQIVLQIQSPYNLDEKALPAELSLLLAHPSDKLRDLKVTLNKQSDGQYRANIPQTLTGRYYLSLNSSVWRLKDTVFLPLTSAHVLKPTGLHGE</sequence>
<dbReference type="AlphaFoldDB" id="A0A2T5IX21"/>
<name>A0A2T5IX21_9GAMM</name>
<dbReference type="Pfam" id="PF05751">
    <property type="entry name" value="FixH"/>
    <property type="match status" value="1"/>
</dbReference>
<evidence type="ECO:0008006" key="4">
    <source>
        <dbReference type="Google" id="ProtNLM"/>
    </source>
</evidence>
<keyword evidence="3" id="KW-1185">Reference proteome</keyword>
<keyword evidence="1" id="KW-0812">Transmembrane</keyword>
<keyword evidence="1" id="KW-1133">Transmembrane helix</keyword>